<gene>
    <name evidence="7" type="primary">rbbp6</name>
</gene>
<feature type="compositionally biased region" description="Polar residues" evidence="5">
    <location>
        <begin position="217"/>
        <end position="230"/>
    </location>
</feature>
<feature type="compositionally biased region" description="Basic and acidic residues" evidence="5">
    <location>
        <begin position="500"/>
        <end position="510"/>
    </location>
</feature>
<feature type="compositionally biased region" description="Basic and acidic residues" evidence="5">
    <location>
        <begin position="840"/>
        <end position="869"/>
    </location>
</feature>
<feature type="compositionally biased region" description="Basic and acidic residues" evidence="5">
    <location>
        <begin position="1402"/>
        <end position="1413"/>
    </location>
</feature>
<feature type="compositionally biased region" description="Basic and acidic residues" evidence="5">
    <location>
        <begin position="1421"/>
        <end position="1441"/>
    </location>
</feature>
<organism evidence="7 8">
    <name type="scientific">Gouania willdenowi</name>
    <name type="common">Blunt-snouted clingfish</name>
    <name type="synonym">Lepadogaster willdenowi</name>
    <dbReference type="NCBI Taxonomy" id="441366"/>
    <lineage>
        <taxon>Eukaryota</taxon>
        <taxon>Metazoa</taxon>
        <taxon>Chordata</taxon>
        <taxon>Craniata</taxon>
        <taxon>Vertebrata</taxon>
        <taxon>Euteleostomi</taxon>
        <taxon>Actinopterygii</taxon>
        <taxon>Neopterygii</taxon>
        <taxon>Teleostei</taxon>
        <taxon>Neoteleostei</taxon>
        <taxon>Acanthomorphata</taxon>
        <taxon>Ovalentaria</taxon>
        <taxon>Blenniimorphae</taxon>
        <taxon>Blenniiformes</taxon>
        <taxon>Gobiesocoidei</taxon>
        <taxon>Gobiesocidae</taxon>
        <taxon>Gobiesocinae</taxon>
        <taxon>Gouania</taxon>
    </lineage>
</organism>
<feature type="compositionally biased region" description="Low complexity" evidence="5">
    <location>
        <begin position="605"/>
        <end position="628"/>
    </location>
</feature>
<keyword evidence="2 4" id="KW-0863">Zinc-finger</keyword>
<feature type="compositionally biased region" description="Basic and acidic residues" evidence="5">
    <location>
        <begin position="1338"/>
        <end position="1353"/>
    </location>
</feature>
<feature type="compositionally biased region" description="Basic and acidic residues" evidence="5">
    <location>
        <begin position="772"/>
        <end position="801"/>
    </location>
</feature>
<evidence type="ECO:0000256" key="5">
    <source>
        <dbReference type="SAM" id="MobiDB-lite"/>
    </source>
</evidence>
<feature type="compositionally biased region" description="Basic and acidic residues" evidence="5">
    <location>
        <begin position="1017"/>
        <end position="1026"/>
    </location>
</feature>
<feature type="compositionally biased region" description="Low complexity" evidence="5">
    <location>
        <begin position="1191"/>
        <end position="1203"/>
    </location>
</feature>
<reference evidence="7" key="3">
    <citation type="submission" date="2025-09" db="UniProtKB">
        <authorList>
            <consortium name="Ensembl"/>
        </authorList>
    </citation>
    <scope>IDENTIFICATION</scope>
</reference>
<feature type="compositionally biased region" description="Basic and acidic residues" evidence="5">
    <location>
        <begin position="1217"/>
        <end position="1257"/>
    </location>
</feature>
<dbReference type="Gene3D" id="3.30.40.10">
    <property type="entry name" value="Zinc/RING finger domain, C3HC4 (zinc finger)"/>
    <property type="match status" value="1"/>
</dbReference>
<reference evidence="7" key="1">
    <citation type="submission" date="2020-06" db="EMBL/GenBank/DDBJ databases">
        <authorList>
            <consortium name="Wellcome Sanger Institute Data Sharing"/>
        </authorList>
    </citation>
    <scope>NUCLEOTIDE SEQUENCE [LARGE SCALE GENOMIC DNA]</scope>
</reference>
<evidence type="ECO:0000256" key="2">
    <source>
        <dbReference type="ARBA" id="ARBA00022771"/>
    </source>
</evidence>
<proteinExistence type="predicted"/>
<dbReference type="GO" id="GO:0016567">
    <property type="term" value="P:protein ubiquitination"/>
    <property type="evidence" value="ECO:0007669"/>
    <property type="project" value="InterPro"/>
</dbReference>
<feature type="compositionally biased region" description="Polar residues" evidence="5">
    <location>
        <begin position="263"/>
        <end position="278"/>
    </location>
</feature>
<feature type="compositionally biased region" description="Low complexity" evidence="5">
    <location>
        <begin position="194"/>
        <end position="203"/>
    </location>
</feature>
<feature type="compositionally biased region" description="Polar residues" evidence="5">
    <location>
        <begin position="1258"/>
        <end position="1273"/>
    </location>
</feature>
<protein>
    <recommendedName>
        <fullName evidence="6">RING-type domain-containing protein</fullName>
    </recommendedName>
</protein>
<feature type="compositionally biased region" description="Polar residues" evidence="5">
    <location>
        <begin position="629"/>
        <end position="642"/>
    </location>
</feature>
<feature type="region of interest" description="Disordered" evidence="5">
    <location>
        <begin position="189"/>
        <end position="233"/>
    </location>
</feature>
<keyword evidence="1" id="KW-0479">Metal-binding</keyword>
<reference evidence="7" key="2">
    <citation type="submission" date="2025-08" db="UniProtKB">
        <authorList>
            <consortium name="Ensembl"/>
        </authorList>
    </citation>
    <scope>IDENTIFICATION</scope>
</reference>
<feature type="compositionally biased region" description="Basic residues" evidence="5">
    <location>
        <begin position="417"/>
        <end position="443"/>
    </location>
</feature>
<feature type="compositionally biased region" description="Polar residues" evidence="5">
    <location>
        <begin position="149"/>
        <end position="164"/>
    </location>
</feature>
<dbReference type="CDD" id="cd16620">
    <property type="entry name" value="vRING-HC-C4C4_RBBP6"/>
    <property type="match status" value="1"/>
</dbReference>
<dbReference type="PANTHER" id="PTHR15439">
    <property type="entry name" value="RETINOBLASTOMA-BINDING PROTEIN 6"/>
    <property type="match status" value="1"/>
</dbReference>
<dbReference type="Ensembl" id="ENSGWIT00000041387.1">
    <property type="protein sequence ID" value="ENSGWIP00000038018.1"/>
    <property type="gene ID" value="ENSGWIG00000019486.1"/>
</dbReference>
<feature type="compositionally biased region" description="Low complexity" evidence="5">
    <location>
        <begin position="137"/>
        <end position="148"/>
    </location>
</feature>
<dbReference type="GO" id="GO:0008270">
    <property type="term" value="F:zinc ion binding"/>
    <property type="evidence" value="ECO:0007669"/>
    <property type="project" value="UniProtKB-KW"/>
</dbReference>
<feature type="domain" description="RING-type" evidence="6">
    <location>
        <begin position="61"/>
        <end position="102"/>
    </location>
</feature>
<name>A0A8C5H073_GOUWI</name>
<feature type="compositionally biased region" description="Low complexity" evidence="5">
    <location>
        <begin position="692"/>
        <end position="702"/>
    </location>
</feature>
<feature type="compositionally biased region" description="Basic residues" evidence="5">
    <location>
        <begin position="1160"/>
        <end position="1170"/>
    </location>
</feature>
<dbReference type="InterPro" id="IPR013083">
    <property type="entry name" value="Znf_RING/FYVE/PHD"/>
</dbReference>
<dbReference type="SUPFAM" id="SSF57850">
    <property type="entry name" value="RING/U-box"/>
    <property type="match status" value="1"/>
</dbReference>
<feature type="compositionally biased region" description="Polar residues" evidence="5">
    <location>
        <begin position="1387"/>
        <end position="1401"/>
    </location>
</feature>
<keyword evidence="8" id="KW-1185">Reference proteome</keyword>
<dbReference type="PROSITE" id="PS50089">
    <property type="entry name" value="ZF_RING_2"/>
    <property type="match status" value="1"/>
</dbReference>
<feature type="compositionally biased region" description="Polar residues" evidence="5">
    <location>
        <begin position="948"/>
        <end position="959"/>
    </location>
</feature>
<accession>A0A8C5H073</accession>
<feature type="compositionally biased region" description="Basic and acidic residues" evidence="5">
    <location>
        <begin position="916"/>
        <end position="947"/>
    </location>
</feature>
<dbReference type="GO" id="GO:0006511">
    <property type="term" value="P:ubiquitin-dependent protein catabolic process"/>
    <property type="evidence" value="ECO:0007669"/>
    <property type="project" value="TreeGrafter"/>
</dbReference>
<feature type="compositionally biased region" description="Basic residues" evidence="5">
    <location>
        <begin position="374"/>
        <end position="387"/>
    </location>
</feature>
<keyword evidence="3" id="KW-0862">Zinc</keyword>
<sequence length="1448" mass="162370">MVEVDDPSIKGAMLTNCGRYAIPAIDAQAYAVGKKEKPPFMPQEQPEPKMEENTVPEELLCLICRDMLCDAVVIPCCGNSYCDECIRSALLDSQDHVCPTCNQTDVSPDSLFANKFLRQAVSSFDKDQGNTQSLKSATVVPTPPARTTESQPTSHHSSFKQQDNVPVHPKTINAPQASLLPMVLTTVASDTPCSSPQSMQSQQDTLNNDGKKECDSAASSQSKLVLSNDPTAPDSLSLLNSLVKPTEETEPLQISISPLLPSATSLPKPSASLHSPPSTIDCPTGGRNESNIQQLLPSSSSLSLTPQPLFPPSVVHTFHSAHQPYNSYPAGYNPTRTTWMLPTPLGTPIPSLCSTANSSSSIPSYTQRDWYGHQRTRKERSPHRGSGSRRCSSNAHSKSSKSKSSQSYSCSSSRSGSRSRSRSQSRSRPHSPHSHHRDRHTRSRPPSSYSYGYKRLRSPTPSSSSSPRRSHRSRSKSPSEHRRNHRHRSKGSSSHSCTSRKGERSKREAVTVESNLYDQHSKHRGSLELKLDSERFLQWKKDYTMMCEKYFSAYVSQFHVPPLPPVLTVASNHYPGWDDMMKTRYSYASDSHKPHMSRREKHSPSSESSSYTHSQSSSDSGSTGSQSPCGSHSSNSHVANDRSSPTSQSSSKGPATPSEDGPKMCSPLPLTQIKENKAGQGDKITENKKQSLENVKNNLNKLNKWEEDGGEDNRKNEKQREKTNPSICERDSSAQDKTPVCDDDVSESVQMLPKPHSPTRKDLQGKIKKKRKLEEKKEKRKISETHSKEDLERQRKERTSEEAASVNTTRKQSPVDARALDSGSQKKRKKEEENILVNKSEGHFSFDPEIQMRESSVRDEKTLKSERKRQAVTETNIWEGGITVKPQKKISISINLDLKGKGENIDQKDESCLDEITEKSEDTKEHTAVLAEDKSQMETVENDKSESKSQIVLQENMKQAQEGEKKQWNKNIFTNSNFVMLREDAAEDGDGKDEQESNWRDALSGDEEEVAGNEEALTARDDHQEENMEELATSALKPSNENTSVEHKGETQEAELEEKTMKWNEGDDKIHDGQDSTTTGSEPVVGGGEAEESPEIQASVKTKRENPSGQLTDSLNMLEIMKISSSKWDDCETKDIGEVKNTSSTILPQLSVGKIKLEIKKHKNPLRLRTTKWDQDTGSVLEKDRDKKKNSTSSSSQPTVSPSNGKDRNSSSSYVPKHREPSTERDRSRGRETERTKYNESSRVRMREKNMEKEGERSYTTSGQNRNQSNPPKSCTDMEGRNWQNEGQRWSSNSSSCPDGNPPGPRSRGSSTSSRYSDWPDHRAHKSHQVIKESVSPDWKHKEKHNSHSDFQDQSKIYRHQERPAGIQHHSPPIRSHSHSQEKRSSETSGDGFNQRPTQRKSLNESKQERNKWELVIGDNPVKEGKSRRENPECRMGEKKERKEKKQR</sequence>
<dbReference type="Proteomes" id="UP000694680">
    <property type="component" value="Chromosome 8"/>
</dbReference>
<dbReference type="InterPro" id="IPR001841">
    <property type="entry name" value="Znf_RING"/>
</dbReference>
<feature type="region of interest" description="Disordered" evidence="5">
    <location>
        <begin position="916"/>
        <end position="969"/>
    </location>
</feature>
<feature type="compositionally biased region" description="Basic and acidic residues" evidence="5">
    <location>
        <begin position="703"/>
        <end position="734"/>
    </location>
</feature>
<dbReference type="GO" id="GO:0006397">
    <property type="term" value="P:mRNA processing"/>
    <property type="evidence" value="ECO:0007669"/>
    <property type="project" value="InterPro"/>
</dbReference>
<evidence type="ECO:0000313" key="8">
    <source>
        <dbReference type="Proteomes" id="UP000694680"/>
    </source>
</evidence>
<feature type="compositionally biased region" description="Low complexity" evidence="5">
    <location>
        <begin position="1306"/>
        <end position="1317"/>
    </location>
</feature>
<dbReference type="GO" id="GO:0061630">
    <property type="term" value="F:ubiquitin protein ligase activity"/>
    <property type="evidence" value="ECO:0007669"/>
    <property type="project" value="InterPro"/>
</dbReference>
<feature type="compositionally biased region" description="Polar residues" evidence="5">
    <location>
        <begin position="1282"/>
        <end position="1298"/>
    </location>
</feature>
<feature type="compositionally biased region" description="Basic and acidic residues" evidence="5">
    <location>
        <begin position="1171"/>
        <end position="1189"/>
    </location>
</feature>
<feature type="region of interest" description="Disordered" evidence="5">
    <location>
        <begin position="124"/>
        <end position="176"/>
    </location>
</feature>
<feature type="compositionally biased region" description="Basic and acidic residues" evidence="5">
    <location>
        <begin position="1044"/>
        <end position="1074"/>
    </location>
</feature>
<feature type="compositionally biased region" description="Low complexity" evidence="5">
    <location>
        <begin position="458"/>
        <end position="467"/>
    </location>
</feature>
<feature type="region of interest" description="Disordered" evidence="5">
    <location>
        <begin position="981"/>
        <end position="1115"/>
    </location>
</feature>
<evidence type="ECO:0000256" key="1">
    <source>
        <dbReference type="ARBA" id="ARBA00022723"/>
    </source>
</evidence>
<dbReference type="PANTHER" id="PTHR15439:SF0">
    <property type="entry name" value="CELL DIVISION CYCLE AND APOPTOSIS REGULATOR PROTEIN 1-RELATED"/>
    <property type="match status" value="1"/>
</dbReference>
<evidence type="ECO:0000313" key="7">
    <source>
        <dbReference type="Ensembl" id="ENSGWIP00000038018.1"/>
    </source>
</evidence>
<evidence type="ECO:0000256" key="3">
    <source>
        <dbReference type="ARBA" id="ARBA00022833"/>
    </source>
</evidence>
<evidence type="ECO:0000256" key="4">
    <source>
        <dbReference type="PROSITE-ProRule" id="PRU00175"/>
    </source>
</evidence>
<feature type="region of interest" description="Disordered" evidence="5">
    <location>
        <begin position="263"/>
        <end position="291"/>
    </location>
</feature>
<dbReference type="InterPro" id="IPR033489">
    <property type="entry name" value="RBBP6"/>
</dbReference>
<feature type="compositionally biased region" description="Low complexity" evidence="5">
    <location>
        <begin position="388"/>
        <end position="416"/>
    </location>
</feature>
<evidence type="ECO:0000259" key="6">
    <source>
        <dbReference type="PROSITE" id="PS50089"/>
    </source>
</evidence>
<feature type="region of interest" description="Disordered" evidence="5">
    <location>
        <begin position="352"/>
        <end position="525"/>
    </location>
</feature>
<dbReference type="GO" id="GO:0005634">
    <property type="term" value="C:nucleus"/>
    <property type="evidence" value="ECO:0007669"/>
    <property type="project" value="TreeGrafter"/>
</dbReference>
<feature type="region of interest" description="Disordered" evidence="5">
    <location>
        <begin position="1160"/>
        <end position="1448"/>
    </location>
</feature>
<feature type="compositionally biased region" description="Polar residues" evidence="5">
    <location>
        <begin position="352"/>
        <end position="367"/>
    </location>
</feature>
<feature type="region of interest" description="Disordered" evidence="5">
    <location>
        <begin position="588"/>
        <end position="869"/>
    </location>
</feature>